<sequence length="72" mass="7735">MVREAEPIVREAESALIQAAGTASALAEWGRAPRASSVRMEAVAYFMGITIGLFIRADNRNFAAGVRHLVSC</sequence>
<comment type="caution">
    <text evidence="1">The sequence shown here is derived from an EMBL/GenBank/DDBJ whole genome shotgun (WGS) entry which is preliminary data.</text>
</comment>
<proteinExistence type="predicted"/>
<dbReference type="EMBL" id="BMCH01000006">
    <property type="protein sequence ID" value="GGC36457.1"/>
    <property type="molecule type" value="Genomic_DNA"/>
</dbReference>
<dbReference type="Proteomes" id="UP000637769">
    <property type="component" value="Unassembled WGS sequence"/>
</dbReference>
<protein>
    <recommendedName>
        <fullName evidence="3">TetR family transcriptional regulator</fullName>
    </recommendedName>
</protein>
<keyword evidence="2" id="KW-1185">Reference proteome</keyword>
<accession>A0ABQ1MF84</accession>
<organism evidence="1 2">
    <name type="scientific">Asaia siamensis</name>
    <dbReference type="NCBI Taxonomy" id="110479"/>
    <lineage>
        <taxon>Bacteria</taxon>
        <taxon>Pseudomonadati</taxon>
        <taxon>Pseudomonadota</taxon>
        <taxon>Alphaproteobacteria</taxon>
        <taxon>Acetobacterales</taxon>
        <taxon>Acetobacteraceae</taxon>
        <taxon>Asaia</taxon>
    </lineage>
</organism>
<name>A0ABQ1MF84_9PROT</name>
<evidence type="ECO:0008006" key="3">
    <source>
        <dbReference type="Google" id="ProtNLM"/>
    </source>
</evidence>
<gene>
    <name evidence="1" type="ORF">GCM10007207_22520</name>
</gene>
<evidence type="ECO:0000313" key="1">
    <source>
        <dbReference type="EMBL" id="GGC36457.1"/>
    </source>
</evidence>
<reference evidence="2" key="1">
    <citation type="journal article" date="2019" name="Int. J. Syst. Evol. Microbiol.">
        <title>The Global Catalogue of Microorganisms (GCM) 10K type strain sequencing project: providing services to taxonomists for standard genome sequencing and annotation.</title>
        <authorList>
            <consortium name="The Broad Institute Genomics Platform"/>
            <consortium name="The Broad Institute Genome Sequencing Center for Infectious Disease"/>
            <person name="Wu L."/>
            <person name="Ma J."/>
        </authorList>
    </citation>
    <scope>NUCLEOTIDE SEQUENCE [LARGE SCALE GENOMIC DNA]</scope>
    <source>
        <strain evidence="2">CCM 7132</strain>
    </source>
</reference>
<evidence type="ECO:0000313" key="2">
    <source>
        <dbReference type="Proteomes" id="UP000637769"/>
    </source>
</evidence>